<dbReference type="PANTHER" id="PTHR32322">
    <property type="entry name" value="INNER MEMBRANE TRANSPORTER"/>
    <property type="match status" value="1"/>
</dbReference>
<evidence type="ECO:0000313" key="9">
    <source>
        <dbReference type="Proteomes" id="UP000323521"/>
    </source>
</evidence>
<feature type="transmembrane region" description="Helical" evidence="6">
    <location>
        <begin position="68"/>
        <end position="91"/>
    </location>
</feature>
<comment type="subcellular location">
    <subcellularLocation>
        <location evidence="1">Membrane</location>
        <topology evidence="1">Multi-pass membrane protein</topology>
    </subcellularLocation>
</comment>
<feature type="transmembrane region" description="Helical" evidence="6">
    <location>
        <begin position="188"/>
        <end position="207"/>
    </location>
</feature>
<evidence type="ECO:0000259" key="7">
    <source>
        <dbReference type="Pfam" id="PF00892"/>
    </source>
</evidence>
<proteinExistence type="inferred from homology"/>
<accession>A0A3G1KQJ0</accession>
<dbReference type="OrthoDB" id="6707571at2"/>
<keyword evidence="9" id="KW-1185">Reference proteome</keyword>
<evidence type="ECO:0000256" key="2">
    <source>
        <dbReference type="ARBA" id="ARBA00007362"/>
    </source>
</evidence>
<protein>
    <recommendedName>
        <fullName evidence="7">EamA domain-containing protein</fullName>
    </recommendedName>
</protein>
<feature type="transmembrane region" description="Helical" evidence="6">
    <location>
        <begin position="7"/>
        <end position="31"/>
    </location>
</feature>
<keyword evidence="4 6" id="KW-1133">Transmembrane helix</keyword>
<dbReference type="Gene3D" id="1.10.3730.20">
    <property type="match status" value="1"/>
</dbReference>
<evidence type="ECO:0000256" key="6">
    <source>
        <dbReference type="SAM" id="Phobius"/>
    </source>
</evidence>
<keyword evidence="5 6" id="KW-0472">Membrane</keyword>
<dbReference type="RefSeq" id="WP_148133929.1">
    <property type="nucleotide sequence ID" value="NZ_CP017634.1"/>
</dbReference>
<feature type="domain" description="EamA" evidence="7">
    <location>
        <begin position="153"/>
        <end position="292"/>
    </location>
</feature>
<feature type="transmembrane region" description="Helical" evidence="6">
    <location>
        <begin position="219"/>
        <end position="240"/>
    </location>
</feature>
<dbReference type="EMBL" id="CP017634">
    <property type="protein sequence ID" value="ATW24710.1"/>
    <property type="molecule type" value="Genomic_DNA"/>
</dbReference>
<dbReference type="Proteomes" id="UP000323521">
    <property type="component" value="Chromosome"/>
</dbReference>
<evidence type="ECO:0000256" key="1">
    <source>
        <dbReference type="ARBA" id="ARBA00004141"/>
    </source>
</evidence>
<evidence type="ECO:0000256" key="3">
    <source>
        <dbReference type="ARBA" id="ARBA00022692"/>
    </source>
</evidence>
<dbReference type="SUPFAM" id="SSF103481">
    <property type="entry name" value="Multidrug resistance efflux transporter EmrE"/>
    <property type="match status" value="2"/>
</dbReference>
<dbReference type="AlphaFoldDB" id="A0A3G1KQJ0"/>
<gene>
    <name evidence="8" type="ORF">DCMF_07905</name>
</gene>
<name>A0A3G1KQJ0_FORW1</name>
<dbReference type="GO" id="GO:0016020">
    <property type="term" value="C:membrane"/>
    <property type="evidence" value="ECO:0007669"/>
    <property type="project" value="UniProtKB-SubCell"/>
</dbReference>
<feature type="transmembrane region" description="Helical" evidence="6">
    <location>
        <begin position="37"/>
        <end position="56"/>
    </location>
</feature>
<dbReference type="Pfam" id="PF00892">
    <property type="entry name" value="EamA"/>
    <property type="match status" value="2"/>
</dbReference>
<feature type="domain" description="EamA" evidence="7">
    <location>
        <begin position="6"/>
        <end position="142"/>
    </location>
</feature>
<feature type="transmembrane region" description="Helical" evidence="6">
    <location>
        <begin position="128"/>
        <end position="149"/>
    </location>
</feature>
<dbReference type="KEGG" id="fwa:DCMF_07905"/>
<feature type="transmembrane region" description="Helical" evidence="6">
    <location>
        <begin position="155"/>
        <end position="176"/>
    </location>
</feature>
<evidence type="ECO:0000256" key="4">
    <source>
        <dbReference type="ARBA" id="ARBA00022989"/>
    </source>
</evidence>
<evidence type="ECO:0000313" key="8">
    <source>
        <dbReference type="EMBL" id="ATW24710.1"/>
    </source>
</evidence>
<dbReference type="InterPro" id="IPR037185">
    <property type="entry name" value="EmrE-like"/>
</dbReference>
<feature type="transmembrane region" description="Helical" evidence="6">
    <location>
        <begin position="252"/>
        <end position="271"/>
    </location>
</feature>
<feature type="transmembrane region" description="Helical" evidence="6">
    <location>
        <begin position="97"/>
        <end position="119"/>
    </location>
</feature>
<reference evidence="8 9" key="1">
    <citation type="submission" date="2016-10" db="EMBL/GenBank/DDBJ databases">
        <title>Complete Genome Sequence of Peptococcaceae strain DCMF.</title>
        <authorList>
            <person name="Edwards R.J."/>
            <person name="Holland S.I."/>
            <person name="Deshpande N.P."/>
            <person name="Wong Y.K."/>
            <person name="Ertan H."/>
            <person name="Manefield M."/>
            <person name="Russell T.L."/>
            <person name="Lee M.J."/>
        </authorList>
    </citation>
    <scope>NUCLEOTIDE SEQUENCE [LARGE SCALE GENOMIC DNA]</scope>
    <source>
        <strain evidence="8 9">DCMF</strain>
    </source>
</reference>
<dbReference type="InterPro" id="IPR050638">
    <property type="entry name" value="AA-Vitamin_Transporters"/>
</dbReference>
<organism evidence="8 9">
    <name type="scientific">Formimonas warabiya</name>
    <dbReference type="NCBI Taxonomy" id="1761012"/>
    <lineage>
        <taxon>Bacteria</taxon>
        <taxon>Bacillati</taxon>
        <taxon>Bacillota</taxon>
        <taxon>Clostridia</taxon>
        <taxon>Eubacteriales</taxon>
        <taxon>Peptococcaceae</taxon>
        <taxon>Candidatus Formimonas</taxon>
    </lineage>
</organism>
<feature type="transmembrane region" description="Helical" evidence="6">
    <location>
        <begin position="277"/>
        <end position="295"/>
    </location>
</feature>
<evidence type="ECO:0000256" key="5">
    <source>
        <dbReference type="ARBA" id="ARBA00023136"/>
    </source>
</evidence>
<comment type="similarity">
    <text evidence="2">Belongs to the EamA transporter family.</text>
</comment>
<dbReference type="PANTHER" id="PTHR32322:SF2">
    <property type="entry name" value="EAMA DOMAIN-CONTAINING PROTEIN"/>
    <property type="match status" value="1"/>
</dbReference>
<sequence length="317" mass="34566">MSNTMKGFVYAILAGVCWGTFGTFVNFLIGFGFTETAISILGPALMVIFFLARVLIQKPQVLKVDLRGLIIYVLVGVIGVIGSTWCYAVALSKGVPLAVASILTFLNYFIVMIAARLLWNNKITLVKVFSGIATILGISLILNVFGTIAASSIGLFWMALVILSFAGGFLLCKWAVDLGYDYDAYLMYTNLFAIIVLSFMNPPWSVIGEVVTNVQAHGFPVILAILGFGIFPMVLSYYFLLTAYGYLEAPLVTIMYSLDPVVASILGFVIFQQSLMGSQMLGIAIVLAALTWLQLTERAQEKKLLEQAENPANQIVT</sequence>
<keyword evidence="3 6" id="KW-0812">Transmembrane</keyword>
<dbReference type="InterPro" id="IPR000620">
    <property type="entry name" value="EamA_dom"/>
</dbReference>